<dbReference type="InterPro" id="IPR050081">
    <property type="entry name" value="Ile-tRNA_ligase"/>
</dbReference>
<dbReference type="Proteomes" id="UP000266385">
    <property type="component" value="Unassembled WGS sequence"/>
</dbReference>
<protein>
    <recommendedName>
        <fullName evidence="10">Isoleucine--tRNA ligase</fullName>
        <ecNumber evidence="10">6.1.1.5</ecNumber>
    </recommendedName>
    <alternativeName>
        <fullName evidence="10">Isoleucyl-tRNA synthetase</fullName>
        <shortName evidence="10">IleRS</shortName>
    </alternativeName>
</protein>
<dbReference type="CDD" id="cd07960">
    <property type="entry name" value="Anticodon_Ia_Ile_BEm"/>
    <property type="match status" value="1"/>
</dbReference>
<evidence type="ECO:0000256" key="7">
    <source>
        <dbReference type="ARBA" id="ARBA00023146"/>
    </source>
</evidence>
<dbReference type="EMBL" id="QWFX01000005">
    <property type="protein sequence ID" value="RIJ32579.1"/>
    <property type="molecule type" value="Genomic_DNA"/>
</dbReference>
<evidence type="ECO:0000259" key="11">
    <source>
        <dbReference type="Pfam" id="PF00133"/>
    </source>
</evidence>
<dbReference type="Gene3D" id="3.90.740.10">
    <property type="entry name" value="Valyl/Leucyl/Isoleucyl-tRNA synthetase, editing domain"/>
    <property type="match status" value="1"/>
</dbReference>
<evidence type="ECO:0000256" key="2">
    <source>
        <dbReference type="ARBA" id="ARBA00022490"/>
    </source>
</evidence>
<dbReference type="GO" id="GO:0002161">
    <property type="term" value="F:aminoacyl-tRNA deacylase activity"/>
    <property type="evidence" value="ECO:0007669"/>
    <property type="project" value="InterPro"/>
</dbReference>
<keyword evidence="5 10" id="KW-0067">ATP-binding</keyword>
<comment type="domain">
    <text evidence="10">IleRS has two distinct active sites: one for aminoacylation and one for editing. The misactivated valine is translocated from the active site to the editing site, which sterically excludes the correctly activated isoleucine. The single editing site contains two valyl binding pockets, one specific for each substrate (Val-AMP or Val-tRNA(Ile)).</text>
</comment>
<organism evidence="13 14">
    <name type="scientific">Henriciella mobilis</name>
    <dbReference type="NCBI Taxonomy" id="2305467"/>
    <lineage>
        <taxon>Bacteria</taxon>
        <taxon>Pseudomonadati</taxon>
        <taxon>Pseudomonadota</taxon>
        <taxon>Alphaproteobacteria</taxon>
        <taxon>Hyphomonadales</taxon>
        <taxon>Hyphomonadaceae</taxon>
        <taxon>Henriciella</taxon>
    </lineage>
</organism>
<evidence type="ECO:0000256" key="6">
    <source>
        <dbReference type="ARBA" id="ARBA00022917"/>
    </source>
</evidence>
<feature type="short sequence motif" description="'HIGH' region" evidence="10">
    <location>
        <begin position="69"/>
        <end position="79"/>
    </location>
</feature>
<keyword evidence="3 10" id="KW-0436">Ligase</keyword>
<accession>A0A399RRD6</accession>
<evidence type="ECO:0000256" key="9">
    <source>
        <dbReference type="ARBA" id="ARBA00048359"/>
    </source>
</evidence>
<comment type="catalytic activity">
    <reaction evidence="9 10">
        <text>tRNA(Ile) + L-isoleucine + ATP = L-isoleucyl-tRNA(Ile) + AMP + diphosphate</text>
        <dbReference type="Rhea" id="RHEA:11060"/>
        <dbReference type="Rhea" id="RHEA-COMP:9666"/>
        <dbReference type="Rhea" id="RHEA-COMP:9695"/>
        <dbReference type="ChEBI" id="CHEBI:30616"/>
        <dbReference type="ChEBI" id="CHEBI:33019"/>
        <dbReference type="ChEBI" id="CHEBI:58045"/>
        <dbReference type="ChEBI" id="CHEBI:78442"/>
        <dbReference type="ChEBI" id="CHEBI:78528"/>
        <dbReference type="ChEBI" id="CHEBI:456215"/>
        <dbReference type="EC" id="6.1.1.5"/>
    </reaction>
</comment>
<dbReference type="InterPro" id="IPR009008">
    <property type="entry name" value="Val/Leu/Ile-tRNA-synth_edit"/>
</dbReference>
<feature type="binding site" evidence="10">
    <location>
        <position position="691"/>
    </location>
    <ligand>
        <name>ATP</name>
        <dbReference type="ChEBI" id="CHEBI:30616"/>
    </ligand>
</feature>
<sequence>MNDDTKTATGNDYRDTLFLPKTEFPMRGGLPKAEPKWIARWDEMRLYDRMREDAKKRGAKPFILHDGPPYANGPIHLGTAMNKILKDLVVRGHQMLGYDASYIPGWDCHGLPIEWKVEEEFRAKGRTKDDVPGDEFRRACRAYAEKWIEVQKQGFRRCGVEGDWDHPYLTMNYESEAATVREFLRVAMSGRLVRGSKPIMWSPVERTALAEAEVEYHDRKVPVIWVKFPAVGFGHSEDWTAEQRAKIKEFLNVYAELVDGSNPPKIKAASVVIWTTTPWTIPANQAVCFNPAISYGLYEVEAVMSEEELGFKPFATVGERLILADALAESVMDSAKIAGFRRLADVPPEFLQTFTLQHPLASLSNFYKHDIPMLAGDHVTDDAGTGFVHTAPAHGEDDFLVWIASGHTASDIRDIVNEDGVYEHPDLPDALQGLDIIRTSGKKRGEQGKANPEVMRLLTEAGNLLSRGVTTIRDAHSWRSKAPVIRRATPQWFISMDKPGANGSAPLRELALKALEDTGFTPPSGRNRITSMVADRPDWLISRQRNWGVPITLLVSPDGQPHTYALPEDKANEVNKRILDAIAAEGVEAWFSADAATFLDGIADPAGWEKVTDVLDVWFDSGTTHAFTLRDRGIIDENSGQADVYLEGSDQHRGWFQSSLLECCATRGMAPYKQVVTHGFIVDSEGKKMSKSLGNTVEPEQVANQFGIEILRLWTASSDFTEDLRISDDILKTNAESYRRLRNTLRYLLGALDGYSEAEAVDPADMPGLERWVLHRLAESDALVRKSYETFDYKRIMSAMLNFCGVDLSAIYFDIRKDSLYCDAPSDNRRKAARTVMSLVLERLVTWLAPIMPFTTEEAFLMSQFAGRADSVHLLTFPDTPKSWLDSAHAARWEKIFKVRRVVTGALEVERREKRIGASLEASPEVYIEDKTLIDAFEGESPADLFITSGAKLVHGEGPADAYRLEDTPGVAVVPAKASGVKCARSWKYFDPATADPDFPDITPRDAAAVRELRGAA</sequence>
<evidence type="ECO:0000256" key="10">
    <source>
        <dbReference type="HAMAP-Rule" id="MF_02002"/>
    </source>
</evidence>
<comment type="subunit">
    <text evidence="10">Monomer.</text>
</comment>
<name>A0A399RRD6_9PROT</name>
<feature type="short sequence motif" description="'KMSKS' region" evidence="10">
    <location>
        <begin position="688"/>
        <end position="692"/>
    </location>
</feature>
<evidence type="ECO:0000256" key="4">
    <source>
        <dbReference type="ARBA" id="ARBA00022741"/>
    </source>
</evidence>
<dbReference type="GO" id="GO:0005829">
    <property type="term" value="C:cytosol"/>
    <property type="evidence" value="ECO:0007669"/>
    <property type="project" value="TreeGrafter"/>
</dbReference>
<dbReference type="InterPro" id="IPR014729">
    <property type="entry name" value="Rossmann-like_a/b/a_fold"/>
</dbReference>
<dbReference type="PANTHER" id="PTHR42765:SF1">
    <property type="entry name" value="ISOLEUCINE--TRNA LIGASE, MITOCHONDRIAL"/>
    <property type="match status" value="1"/>
</dbReference>
<dbReference type="GO" id="GO:0005524">
    <property type="term" value="F:ATP binding"/>
    <property type="evidence" value="ECO:0007669"/>
    <property type="project" value="UniProtKB-UniRule"/>
</dbReference>
<keyword evidence="4 10" id="KW-0547">Nucleotide-binding</keyword>
<keyword evidence="7 10" id="KW-0030">Aminoacyl-tRNA synthetase</keyword>
<comment type="subcellular location">
    <subcellularLocation>
        <location evidence="10">Cytoplasm</location>
    </subcellularLocation>
</comment>
<dbReference type="InterPro" id="IPR009080">
    <property type="entry name" value="tRNAsynth_Ia_anticodon-bd"/>
</dbReference>
<dbReference type="Gene3D" id="3.40.50.620">
    <property type="entry name" value="HUPs"/>
    <property type="match status" value="2"/>
</dbReference>
<gene>
    <name evidence="10" type="primary">ileS</name>
    <name evidence="13" type="ORF">D1223_01615</name>
</gene>
<comment type="similarity">
    <text evidence="1 10">Belongs to the class-I aminoacyl-tRNA synthetase family. IleS type 1 subfamily.</text>
</comment>
<comment type="caution">
    <text evidence="10">Lacks conserved residue(s) required for the propagation of feature annotation.</text>
</comment>
<dbReference type="Gene3D" id="1.10.730.20">
    <property type="match status" value="1"/>
</dbReference>
<dbReference type="RefSeq" id="WP_119374660.1">
    <property type="nucleotide sequence ID" value="NZ_QWFX01000005.1"/>
</dbReference>
<evidence type="ECO:0000256" key="5">
    <source>
        <dbReference type="ARBA" id="ARBA00022840"/>
    </source>
</evidence>
<evidence type="ECO:0000256" key="3">
    <source>
        <dbReference type="ARBA" id="ARBA00022598"/>
    </source>
</evidence>
<dbReference type="InterPro" id="IPR013155">
    <property type="entry name" value="M/V/L/I-tRNA-synth_anticd-bd"/>
</dbReference>
<evidence type="ECO:0000256" key="1">
    <source>
        <dbReference type="ARBA" id="ARBA00006887"/>
    </source>
</evidence>
<dbReference type="EC" id="6.1.1.5" evidence="10"/>
<dbReference type="GO" id="GO:0004822">
    <property type="term" value="F:isoleucine-tRNA ligase activity"/>
    <property type="evidence" value="ECO:0007669"/>
    <property type="project" value="UniProtKB-UniRule"/>
</dbReference>
<dbReference type="GO" id="GO:0000049">
    <property type="term" value="F:tRNA binding"/>
    <property type="evidence" value="ECO:0007669"/>
    <property type="project" value="InterPro"/>
</dbReference>
<dbReference type="NCBIfam" id="TIGR00392">
    <property type="entry name" value="ileS"/>
    <property type="match status" value="1"/>
</dbReference>
<dbReference type="AlphaFoldDB" id="A0A399RRD6"/>
<dbReference type="SUPFAM" id="SSF50677">
    <property type="entry name" value="ValRS/IleRS/LeuRS editing domain"/>
    <property type="match status" value="1"/>
</dbReference>
<dbReference type="PRINTS" id="PR00984">
    <property type="entry name" value="TRNASYNTHILE"/>
</dbReference>
<dbReference type="SUPFAM" id="SSF47323">
    <property type="entry name" value="Anticodon-binding domain of a subclass of class I aminoacyl-tRNA synthetases"/>
    <property type="match status" value="1"/>
</dbReference>
<feature type="binding site" evidence="10">
    <location>
        <position position="647"/>
    </location>
    <ligand>
        <name>L-isoleucyl-5'-AMP</name>
        <dbReference type="ChEBI" id="CHEBI:178002"/>
    </ligand>
</feature>
<dbReference type="OrthoDB" id="9810365at2"/>
<dbReference type="InterPro" id="IPR002301">
    <property type="entry name" value="Ile-tRNA-ligase"/>
</dbReference>
<dbReference type="SUPFAM" id="SSF52374">
    <property type="entry name" value="Nucleotidylyl transferase"/>
    <property type="match status" value="1"/>
</dbReference>
<comment type="function">
    <text evidence="8 10">Catalyzes the attachment of isoleucine to tRNA(Ile). As IleRS can inadvertently accommodate and process structurally similar amino acids such as valine, to avoid such errors it has two additional distinct tRNA(Ile)-dependent editing activities. One activity is designated as 'pretransfer' editing and involves the hydrolysis of activated Val-AMP. The other activity is designated 'posttransfer' editing and involves deacylation of mischarged Val-tRNA(Ile).</text>
</comment>
<dbReference type="GO" id="GO:0006428">
    <property type="term" value="P:isoleucyl-tRNA aminoacylation"/>
    <property type="evidence" value="ECO:0007669"/>
    <property type="project" value="UniProtKB-UniRule"/>
</dbReference>
<proteinExistence type="inferred from homology"/>
<dbReference type="PANTHER" id="PTHR42765">
    <property type="entry name" value="SOLEUCYL-TRNA SYNTHETASE"/>
    <property type="match status" value="1"/>
</dbReference>
<evidence type="ECO:0000256" key="8">
    <source>
        <dbReference type="ARBA" id="ARBA00025217"/>
    </source>
</evidence>
<dbReference type="InterPro" id="IPR001412">
    <property type="entry name" value="aa-tRNA-synth_I_CS"/>
</dbReference>
<evidence type="ECO:0000259" key="12">
    <source>
        <dbReference type="Pfam" id="PF08264"/>
    </source>
</evidence>
<comment type="caution">
    <text evidence="13">The sequence shown here is derived from an EMBL/GenBank/DDBJ whole genome shotgun (WGS) entry which is preliminary data.</text>
</comment>
<dbReference type="InterPro" id="IPR002300">
    <property type="entry name" value="aa-tRNA-synth_Ia"/>
</dbReference>
<keyword evidence="2 10" id="KW-0963">Cytoplasm</keyword>
<dbReference type="HAMAP" id="MF_02002">
    <property type="entry name" value="Ile_tRNA_synth_type1"/>
    <property type="match status" value="1"/>
</dbReference>
<dbReference type="InterPro" id="IPR033708">
    <property type="entry name" value="Anticodon_Ile_BEm"/>
</dbReference>
<dbReference type="PROSITE" id="PS00178">
    <property type="entry name" value="AA_TRNA_LIGASE_I"/>
    <property type="match status" value="1"/>
</dbReference>
<feature type="domain" description="Methionyl/Valyl/Leucyl/Isoleucyl-tRNA synthetase anticodon-binding" evidence="12">
    <location>
        <begin position="770"/>
        <end position="923"/>
    </location>
</feature>
<feature type="domain" description="Aminoacyl-tRNA synthetase class Ia" evidence="11">
    <location>
        <begin position="37"/>
        <end position="727"/>
    </location>
</feature>
<keyword evidence="6 10" id="KW-0648">Protein biosynthesis</keyword>
<reference evidence="13 14" key="1">
    <citation type="submission" date="2018-08" db="EMBL/GenBank/DDBJ databases">
        <title>Henriciella mobilis sp. nov., isolated from seawater.</title>
        <authorList>
            <person name="Cheng H."/>
            <person name="Wu Y.-H."/>
            <person name="Xu X.-W."/>
            <person name="Guo L.-L."/>
        </authorList>
    </citation>
    <scope>NUCLEOTIDE SEQUENCE [LARGE SCALE GENOMIC DNA]</scope>
    <source>
        <strain evidence="13 14">JN25</strain>
    </source>
</reference>
<dbReference type="Pfam" id="PF00133">
    <property type="entry name" value="tRNA-synt_1"/>
    <property type="match status" value="1"/>
</dbReference>
<evidence type="ECO:0000313" key="14">
    <source>
        <dbReference type="Proteomes" id="UP000266385"/>
    </source>
</evidence>
<evidence type="ECO:0000313" key="13">
    <source>
        <dbReference type="EMBL" id="RIJ32579.1"/>
    </source>
</evidence>
<dbReference type="Pfam" id="PF08264">
    <property type="entry name" value="Anticodon_1"/>
    <property type="match status" value="1"/>
</dbReference>
<keyword evidence="14" id="KW-1185">Reference proteome</keyword>
<dbReference type="InterPro" id="IPR023585">
    <property type="entry name" value="Ile-tRNA-ligase_type1"/>
</dbReference>